<dbReference type="InterPro" id="IPR001761">
    <property type="entry name" value="Peripla_BP/Lac1_sug-bd_dom"/>
</dbReference>
<keyword evidence="2" id="KW-0238">DNA-binding</keyword>
<evidence type="ECO:0000259" key="4">
    <source>
        <dbReference type="PROSITE" id="PS50932"/>
    </source>
</evidence>
<dbReference type="PROSITE" id="PS50932">
    <property type="entry name" value="HTH_LACI_2"/>
    <property type="match status" value="1"/>
</dbReference>
<dbReference type="Pfam" id="PF00356">
    <property type="entry name" value="LacI"/>
    <property type="match status" value="1"/>
</dbReference>
<dbReference type="Pfam" id="PF00532">
    <property type="entry name" value="Peripla_BP_1"/>
    <property type="match status" value="1"/>
</dbReference>
<organism evidence="5 6">
    <name type="scientific">Clostridium oceanicum</name>
    <dbReference type="NCBI Taxonomy" id="1543"/>
    <lineage>
        <taxon>Bacteria</taxon>
        <taxon>Bacillati</taxon>
        <taxon>Bacillota</taxon>
        <taxon>Clostridia</taxon>
        <taxon>Eubacteriales</taxon>
        <taxon>Clostridiaceae</taxon>
        <taxon>Clostridium</taxon>
    </lineage>
</organism>
<evidence type="ECO:0000256" key="2">
    <source>
        <dbReference type="ARBA" id="ARBA00023125"/>
    </source>
</evidence>
<evidence type="ECO:0000313" key="5">
    <source>
        <dbReference type="EMBL" id="GAA0732161.1"/>
    </source>
</evidence>
<feature type="domain" description="HTH lacI-type" evidence="4">
    <location>
        <begin position="2"/>
        <end position="56"/>
    </location>
</feature>
<dbReference type="SMART" id="SM00354">
    <property type="entry name" value="HTH_LACI"/>
    <property type="match status" value="1"/>
</dbReference>
<reference evidence="5 6" key="1">
    <citation type="journal article" date="2019" name="Int. J. Syst. Evol. Microbiol.">
        <title>The Global Catalogue of Microorganisms (GCM) 10K type strain sequencing project: providing services to taxonomists for standard genome sequencing and annotation.</title>
        <authorList>
            <consortium name="The Broad Institute Genomics Platform"/>
            <consortium name="The Broad Institute Genome Sequencing Center for Infectious Disease"/>
            <person name="Wu L."/>
            <person name="Ma J."/>
        </authorList>
    </citation>
    <scope>NUCLEOTIDE SEQUENCE [LARGE SCALE GENOMIC DNA]</scope>
    <source>
        <strain evidence="5 6">JCM 1407</strain>
    </source>
</reference>
<evidence type="ECO:0000256" key="3">
    <source>
        <dbReference type="ARBA" id="ARBA00023163"/>
    </source>
</evidence>
<dbReference type="Gene3D" id="1.10.260.40">
    <property type="entry name" value="lambda repressor-like DNA-binding domains"/>
    <property type="match status" value="1"/>
</dbReference>
<dbReference type="CDD" id="cd01392">
    <property type="entry name" value="HTH_LacI"/>
    <property type="match status" value="1"/>
</dbReference>
<keyword evidence="6" id="KW-1185">Reference proteome</keyword>
<dbReference type="SUPFAM" id="SSF53822">
    <property type="entry name" value="Periplasmic binding protein-like I"/>
    <property type="match status" value="1"/>
</dbReference>
<evidence type="ECO:0000256" key="1">
    <source>
        <dbReference type="ARBA" id="ARBA00023015"/>
    </source>
</evidence>
<dbReference type="Proteomes" id="UP001501510">
    <property type="component" value="Unassembled WGS sequence"/>
</dbReference>
<dbReference type="Gene3D" id="3.40.50.2300">
    <property type="match status" value="2"/>
</dbReference>
<comment type="caution">
    <text evidence="5">The sequence shown here is derived from an EMBL/GenBank/DDBJ whole genome shotgun (WGS) entry which is preliminary data.</text>
</comment>
<dbReference type="InterPro" id="IPR010982">
    <property type="entry name" value="Lambda_DNA-bd_dom_sf"/>
</dbReference>
<dbReference type="PANTHER" id="PTHR30146:SF109">
    <property type="entry name" value="HTH-TYPE TRANSCRIPTIONAL REGULATOR GALS"/>
    <property type="match status" value="1"/>
</dbReference>
<evidence type="ECO:0000313" key="6">
    <source>
        <dbReference type="Proteomes" id="UP001501510"/>
    </source>
</evidence>
<keyword evidence="1" id="KW-0805">Transcription regulation</keyword>
<protein>
    <submittedName>
        <fullName evidence="5">Maltose operon transcriptional repressor MalR</fullName>
    </submittedName>
</protein>
<keyword evidence="3" id="KW-0804">Transcription</keyword>
<name>A0ABN1J8L6_9CLOT</name>
<dbReference type="SUPFAM" id="SSF47413">
    <property type="entry name" value="lambda repressor-like DNA-binding domains"/>
    <property type="match status" value="1"/>
</dbReference>
<proteinExistence type="predicted"/>
<gene>
    <name evidence="5" type="primary">malR</name>
    <name evidence="5" type="ORF">GCM10008906_01460</name>
</gene>
<sequence length="333" mass="38070">MPTINDVAKKAKVSKGTVSNAFSGKRPISKEVREKVLKAAKELGYEPNYIARSLATKETKIIGINMLKGENVKFNQFHLSLLNGVLKVCYENGYRLLVNTLSEDDQFKSLDPVDGEIILNPSINDKRIDKRLKKRIPIVIVGKPCEKYEKLVSYVDNDNINLSKDITDSLLNLGYDNILFFNSLKNRTVSKDRLEGYKLAFKNKFGKESKNYNIFHNVSYVSSFEYGYNTTKQLIEENRTIKVIIADNDKVSKGICMAIKESSTYELKDILIVVFSNDMYSNDFMPFIMNVYLNPEALGREAAKTLIDEIKIKDNVHKKIIIDSNFDLRGFKR</sequence>
<accession>A0ABN1J8L6</accession>
<dbReference type="InterPro" id="IPR028082">
    <property type="entry name" value="Peripla_BP_I"/>
</dbReference>
<dbReference type="InterPro" id="IPR000843">
    <property type="entry name" value="HTH_LacI"/>
</dbReference>
<dbReference type="PANTHER" id="PTHR30146">
    <property type="entry name" value="LACI-RELATED TRANSCRIPTIONAL REPRESSOR"/>
    <property type="match status" value="1"/>
</dbReference>
<dbReference type="RefSeq" id="WP_343757822.1">
    <property type="nucleotide sequence ID" value="NZ_BAAACG010000001.1"/>
</dbReference>
<dbReference type="EMBL" id="BAAACG010000001">
    <property type="protein sequence ID" value="GAA0732161.1"/>
    <property type="molecule type" value="Genomic_DNA"/>
</dbReference>